<reference evidence="1 2" key="1">
    <citation type="submission" date="2019-03" db="EMBL/GenBank/DDBJ databases">
        <title>First draft genome of Liparis tanakae, snailfish: a comprehensive survey of snailfish specific genes.</title>
        <authorList>
            <person name="Kim W."/>
            <person name="Song I."/>
            <person name="Jeong J.-H."/>
            <person name="Kim D."/>
            <person name="Kim S."/>
            <person name="Ryu S."/>
            <person name="Song J.Y."/>
            <person name="Lee S.K."/>
        </authorList>
    </citation>
    <scope>NUCLEOTIDE SEQUENCE [LARGE SCALE GENOMIC DNA]</scope>
    <source>
        <tissue evidence="1">Muscle</tissue>
    </source>
</reference>
<dbReference type="Proteomes" id="UP000314294">
    <property type="component" value="Unassembled WGS sequence"/>
</dbReference>
<evidence type="ECO:0000313" key="2">
    <source>
        <dbReference type="Proteomes" id="UP000314294"/>
    </source>
</evidence>
<protein>
    <submittedName>
        <fullName evidence="1">Uncharacterized protein</fullName>
    </submittedName>
</protein>
<sequence>MEGGMNSPDGPSSLLLPRPCGCSNRAAVDRGGFSAAACRNSSTAPSERPVVTVHGAWAWAGCVMPLDAEMFLTMFL</sequence>
<gene>
    <name evidence="1" type="ORF">EYF80_049095</name>
</gene>
<keyword evidence="2" id="KW-1185">Reference proteome</keyword>
<organism evidence="1 2">
    <name type="scientific">Liparis tanakae</name>
    <name type="common">Tanaka's snailfish</name>
    <dbReference type="NCBI Taxonomy" id="230148"/>
    <lineage>
        <taxon>Eukaryota</taxon>
        <taxon>Metazoa</taxon>
        <taxon>Chordata</taxon>
        <taxon>Craniata</taxon>
        <taxon>Vertebrata</taxon>
        <taxon>Euteleostomi</taxon>
        <taxon>Actinopterygii</taxon>
        <taxon>Neopterygii</taxon>
        <taxon>Teleostei</taxon>
        <taxon>Neoteleostei</taxon>
        <taxon>Acanthomorphata</taxon>
        <taxon>Eupercaria</taxon>
        <taxon>Perciformes</taxon>
        <taxon>Cottioidei</taxon>
        <taxon>Cottales</taxon>
        <taxon>Liparidae</taxon>
        <taxon>Liparis</taxon>
    </lineage>
</organism>
<dbReference type="AlphaFoldDB" id="A0A4Z2FHP4"/>
<evidence type="ECO:0000313" key="1">
    <source>
        <dbReference type="EMBL" id="TNN40748.1"/>
    </source>
</evidence>
<comment type="caution">
    <text evidence="1">The sequence shown here is derived from an EMBL/GenBank/DDBJ whole genome shotgun (WGS) entry which is preliminary data.</text>
</comment>
<name>A0A4Z2FHP4_9TELE</name>
<accession>A0A4Z2FHP4</accession>
<proteinExistence type="predicted"/>
<dbReference type="EMBL" id="SRLO01001163">
    <property type="protein sequence ID" value="TNN40748.1"/>
    <property type="molecule type" value="Genomic_DNA"/>
</dbReference>